<dbReference type="InterPro" id="IPR005467">
    <property type="entry name" value="His_kinase_dom"/>
</dbReference>
<dbReference type="InterPro" id="IPR036890">
    <property type="entry name" value="HATPase_C_sf"/>
</dbReference>
<evidence type="ECO:0000256" key="14">
    <source>
        <dbReference type="ARBA" id="ARBA00022989"/>
    </source>
</evidence>
<keyword evidence="8" id="KW-0592">Phosphate transport</keyword>
<dbReference type="SMART" id="SM00388">
    <property type="entry name" value="HisKA"/>
    <property type="match status" value="1"/>
</dbReference>
<proteinExistence type="predicted"/>
<evidence type="ECO:0000256" key="9">
    <source>
        <dbReference type="ARBA" id="ARBA00022679"/>
    </source>
</evidence>
<dbReference type="GO" id="GO:0005886">
    <property type="term" value="C:plasma membrane"/>
    <property type="evidence" value="ECO:0007669"/>
    <property type="project" value="UniProtKB-SubCell"/>
</dbReference>
<evidence type="ECO:0000256" key="12">
    <source>
        <dbReference type="ARBA" id="ARBA00022777"/>
    </source>
</evidence>
<dbReference type="InterPro" id="IPR004358">
    <property type="entry name" value="Sig_transdc_His_kin-like_C"/>
</dbReference>
<evidence type="ECO:0000256" key="2">
    <source>
        <dbReference type="ARBA" id="ARBA00004236"/>
    </source>
</evidence>
<dbReference type="SUPFAM" id="SSF55874">
    <property type="entry name" value="ATPase domain of HSP90 chaperone/DNA topoisomerase II/histidine kinase"/>
    <property type="match status" value="1"/>
</dbReference>
<keyword evidence="16" id="KW-0472">Membrane</keyword>
<dbReference type="EC" id="2.7.13.3" evidence="3"/>
<dbReference type="NCBIfam" id="TIGR02966">
    <property type="entry name" value="phoR_proteo"/>
    <property type="match status" value="1"/>
</dbReference>
<keyword evidence="20" id="KW-1185">Reference proteome</keyword>
<dbReference type="PROSITE" id="PS50109">
    <property type="entry name" value="HIS_KIN"/>
    <property type="match status" value="1"/>
</dbReference>
<dbReference type="Pfam" id="PF11808">
    <property type="entry name" value="PhoR"/>
    <property type="match status" value="1"/>
</dbReference>
<keyword evidence="10" id="KW-0812">Transmembrane</keyword>
<dbReference type="PRINTS" id="PR00344">
    <property type="entry name" value="BCTRLSENSOR"/>
</dbReference>
<dbReference type="InterPro" id="IPR036097">
    <property type="entry name" value="HisK_dim/P_sf"/>
</dbReference>
<dbReference type="SUPFAM" id="SSF55785">
    <property type="entry name" value="PYP-like sensor domain (PAS domain)"/>
    <property type="match status" value="1"/>
</dbReference>
<dbReference type="Gene3D" id="1.10.287.130">
    <property type="match status" value="1"/>
</dbReference>
<evidence type="ECO:0000256" key="17">
    <source>
        <dbReference type="ARBA" id="ARBA00025207"/>
    </source>
</evidence>
<evidence type="ECO:0000256" key="6">
    <source>
        <dbReference type="ARBA" id="ARBA00022475"/>
    </source>
</evidence>
<keyword evidence="13" id="KW-0067">ATP-binding</keyword>
<dbReference type="AlphaFoldDB" id="A0A4R6TYW3"/>
<dbReference type="Pfam" id="PF02518">
    <property type="entry name" value="HATPase_c"/>
    <property type="match status" value="1"/>
</dbReference>
<dbReference type="Pfam" id="PF13188">
    <property type="entry name" value="PAS_8"/>
    <property type="match status" value="1"/>
</dbReference>
<evidence type="ECO:0000256" key="7">
    <source>
        <dbReference type="ARBA" id="ARBA00022553"/>
    </source>
</evidence>
<comment type="catalytic activity">
    <reaction evidence="1">
        <text>ATP + protein L-histidine = ADP + protein N-phospho-L-histidine.</text>
        <dbReference type="EC" id="2.7.13.3"/>
    </reaction>
</comment>
<keyword evidence="7" id="KW-0597">Phosphoprotein</keyword>
<evidence type="ECO:0000256" key="10">
    <source>
        <dbReference type="ARBA" id="ARBA00022692"/>
    </source>
</evidence>
<dbReference type="InterPro" id="IPR003661">
    <property type="entry name" value="HisK_dim/P_dom"/>
</dbReference>
<sequence>MNFTIVKELRRLTWLLLLAGLAAWLLRSLWPLLVVLAGYTAFNLLQLVRLNRWLLQYPADWEPPESSGAWGDLFNSLYRLLRKENLARDELGQLIRRTENSMSALRDGVVVLDRRQQLETWNQAAAQALGLRMASDRGQALTNLVRHPALSAYLQGNDFSQPLCLPAPTGKERLLEYSITRFGAGEYLILIRDVTRLHRLEQMRKDFVANVSHELKTPLTVFKGYLETLIETVPAEQAALHRALQHMGAQSERMELLIRDLLLLSRLENTETRNDPQPVAVAGLVQGLVDGLDLLIRNKGQQVRLEIPPDLHLQGDETELASAFGNLLANAVHYSGQDACIHVHWQPDAGEGAGGRLIFDDTGPGIAAHHLPRLTERFYRPDASRVTATGGTGLGLAIVKHVLLRHNGQLEIDSTPGQGSRFACRFEMQGDLAGSG</sequence>
<dbReference type="GO" id="GO:0000155">
    <property type="term" value="F:phosphorelay sensor kinase activity"/>
    <property type="evidence" value="ECO:0007669"/>
    <property type="project" value="InterPro"/>
</dbReference>
<dbReference type="RefSeq" id="WP_101495868.1">
    <property type="nucleotide sequence ID" value="NZ_LNJZ01000003.1"/>
</dbReference>
<keyword evidence="11" id="KW-0547">Nucleotide-binding</keyword>
<dbReference type="CDD" id="cd00082">
    <property type="entry name" value="HisKA"/>
    <property type="match status" value="1"/>
</dbReference>
<dbReference type="GO" id="GO:0005524">
    <property type="term" value="F:ATP binding"/>
    <property type="evidence" value="ECO:0007669"/>
    <property type="project" value="UniProtKB-KW"/>
</dbReference>
<keyword evidence="14" id="KW-1133">Transmembrane helix</keyword>
<evidence type="ECO:0000256" key="11">
    <source>
        <dbReference type="ARBA" id="ARBA00022741"/>
    </source>
</evidence>
<dbReference type="GO" id="GO:0016036">
    <property type="term" value="P:cellular response to phosphate starvation"/>
    <property type="evidence" value="ECO:0007669"/>
    <property type="project" value="TreeGrafter"/>
</dbReference>
<dbReference type="PANTHER" id="PTHR45453">
    <property type="entry name" value="PHOSPHATE REGULON SENSOR PROTEIN PHOR"/>
    <property type="match status" value="1"/>
</dbReference>
<evidence type="ECO:0000256" key="8">
    <source>
        <dbReference type="ARBA" id="ARBA00022592"/>
    </source>
</evidence>
<evidence type="ECO:0000256" key="3">
    <source>
        <dbReference type="ARBA" id="ARBA00012438"/>
    </source>
</evidence>
<keyword evidence="9" id="KW-0808">Transferase</keyword>
<evidence type="ECO:0000256" key="4">
    <source>
        <dbReference type="ARBA" id="ARBA00019665"/>
    </source>
</evidence>
<keyword evidence="6" id="KW-1003">Cell membrane</keyword>
<dbReference type="InterPro" id="IPR050351">
    <property type="entry name" value="BphY/WalK/GraS-like"/>
</dbReference>
<evidence type="ECO:0000259" key="18">
    <source>
        <dbReference type="PROSITE" id="PS50109"/>
    </source>
</evidence>
<keyword evidence="15" id="KW-0902">Two-component regulatory system</keyword>
<dbReference type="SMART" id="SM00387">
    <property type="entry name" value="HATPase_c"/>
    <property type="match status" value="1"/>
</dbReference>
<evidence type="ECO:0000256" key="16">
    <source>
        <dbReference type="ARBA" id="ARBA00023136"/>
    </source>
</evidence>
<protein>
    <recommendedName>
        <fullName evidence="4">Phosphate regulon sensor protein PhoR</fullName>
        <ecNumber evidence="3">2.7.13.3</ecNumber>
    </recommendedName>
</protein>
<evidence type="ECO:0000256" key="13">
    <source>
        <dbReference type="ARBA" id="ARBA00022840"/>
    </source>
</evidence>
<organism evidence="19 20">
    <name type="scientific">Thiopseudomonas denitrificans</name>
    <dbReference type="NCBI Taxonomy" id="1501432"/>
    <lineage>
        <taxon>Bacteria</taxon>
        <taxon>Pseudomonadati</taxon>
        <taxon>Pseudomonadota</taxon>
        <taxon>Gammaproteobacteria</taxon>
        <taxon>Pseudomonadales</taxon>
        <taxon>Pseudomonadaceae</taxon>
        <taxon>Thiopseudomonas</taxon>
    </lineage>
</organism>
<dbReference type="InterPro" id="IPR014310">
    <property type="entry name" value="Sig_transdc_His_kinase_PhoR"/>
</dbReference>
<dbReference type="OrthoDB" id="9813151at2"/>
<evidence type="ECO:0000256" key="15">
    <source>
        <dbReference type="ARBA" id="ARBA00023012"/>
    </source>
</evidence>
<dbReference type="GO" id="GO:0006817">
    <property type="term" value="P:phosphate ion transport"/>
    <property type="evidence" value="ECO:0007669"/>
    <property type="project" value="UniProtKB-KW"/>
</dbReference>
<dbReference type="Gene3D" id="3.30.565.10">
    <property type="entry name" value="Histidine kinase-like ATPase, C-terminal domain"/>
    <property type="match status" value="1"/>
</dbReference>
<accession>A0A4R6TYW3</accession>
<dbReference type="EMBL" id="SNYK01000008">
    <property type="protein sequence ID" value="TDQ37239.1"/>
    <property type="molecule type" value="Genomic_DNA"/>
</dbReference>
<feature type="domain" description="Histidine kinase" evidence="18">
    <location>
        <begin position="210"/>
        <end position="430"/>
    </location>
</feature>
<comment type="function">
    <text evidence="17">Member of the two-component regulatory system PhoR/PhoB involved in the phosphate regulon genes expression. PhoR may function as a membrane-associated protein kinase that phosphorylates PhoB in response to environmental signals.</text>
</comment>
<dbReference type="SUPFAM" id="SSF47384">
    <property type="entry name" value="Homodimeric domain of signal transducing histidine kinase"/>
    <property type="match status" value="1"/>
</dbReference>
<comment type="subcellular location">
    <subcellularLocation>
        <location evidence="2">Cell membrane</location>
    </subcellularLocation>
</comment>
<dbReference type="InterPro" id="IPR003594">
    <property type="entry name" value="HATPase_dom"/>
</dbReference>
<dbReference type="Gene3D" id="3.30.450.20">
    <property type="entry name" value="PAS domain"/>
    <property type="match status" value="1"/>
</dbReference>
<keyword evidence="12 19" id="KW-0418">Kinase</keyword>
<comment type="caution">
    <text evidence="19">The sequence shown here is derived from an EMBL/GenBank/DDBJ whole genome shotgun (WGS) entry which is preliminary data.</text>
</comment>
<dbReference type="InterPro" id="IPR021766">
    <property type="entry name" value="PhoR_N"/>
</dbReference>
<evidence type="ECO:0000313" key="19">
    <source>
        <dbReference type="EMBL" id="TDQ37239.1"/>
    </source>
</evidence>
<dbReference type="GO" id="GO:0004721">
    <property type="term" value="F:phosphoprotein phosphatase activity"/>
    <property type="evidence" value="ECO:0007669"/>
    <property type="project" value="InterPro"/>
</dbReference>
<dbReference type="InterPro" id="IPR000014">
    <property type="entry name" value="PAS"/>
</dbReference>
<dbReference type="PANTHER" id="PTHR45453:SF1">
    <property type="entry name" value="PHOSPHATE REGULON SENSOR PROTEIN PHOR"/>
    <property type="match status" value="1"/>
</dbReference>
<dbReference type="FunFam" id="1.10.287.130:FF:000008">
    <property type="entry name" value="Two-component sensor histidine kinase"/>
    <property type="match status" value="1"/>
</dbReference>
<evidence type="ECO:0000313" key="20">
    <source>
        <dbReference type="Proteomes" id="UP000294575"/>
    </source>
</evidence>
<keyword evidence="5" id="KW-0813">Transport</keyword>
<dbReference type="Pfam" id="PF00512">
    <property type="entry name" value="HisKA"/>
    <property type="match status" value="1"/>
</dbReference>
<evidence type="ECO:0000256" key="1">
    <source>
        <dbReference type="ARBA" id="ARBA00000085"/>
    </source>
</evidence>
<name>A0A4R6TYW3_9GAMM</name>
<reference evidence="19 20" key="1">
    <citation type="submission" date="2019-03" db="EMBL/GenBank/DDBJ databases">
        <title>Genomic Encyclopedia of Type Strains, Phase IV (KMG-IV): sequencing the most valuable type-strain genomes for metagenomic binning, comparative biology and taxonomic classification.</title>
        <authorList>
            <person name="Goeker M."/>
        </authorList>
    </citation>
    <scope>NUCLEOTIDE SEQUENCE [LARGE SCALE GENOMIC DNA]</scope>
    <source>
        <strain evidence="19 20">DSM 28679</strain>
    </source>
</reference>
<evidence type="ECO:0000256" key="5">
    <source>
        <dbReference type="ARBA" id="ARBA00022448"/>
    </source>
</evidence>
<gene>
    <name evidence="19" type="ORF">DFQ45_10819</name>
</gene>
<dbReference type="InterPro" id="IPR035965">
    <property type="entry name" value="PAS-like_dom_sf"/>
</dbReference>
<dbReference type="Proteomes" id="UP000294575">
    <property type="component" value="Unassembled WGS sequence"/>
</dbReference>
<dbReference type="CDD" id="cd00130">
    <property type="entry name" value="PAS"/>
    <property type="match status" value="1"/>
</dbReference>